<evidence type="ECO:0008006" key="3">
    <source>
        <dbReference type="Google" id="ProtNLM"/>
    </source>
</evidence>
<proteinExistence type="predicted"/>
<dbReference type="SUPFAM" id="SSF52540">
    <property type="entry name" value="P-loop containing nucleoside triphosphate hydrolases"/>
    <property type="match status" value="1"/>
</dbReference>
<dbReference type="Gene3D" id="3.40.50.300">
    <property type="entry name" value="P-loop containing nucleotide triphosphate hydrolases"/>
    <property type="match status" value="1"/>
</dbReference>
<keyword evidence="2" id="KW-1185">Reference proteome</keyword>
<gene>
    <name evidence="1" type="ORF">SAMN05444389_11269</name>
</gene>
<evidence type="ECO:0000313" key="2">
    <source>
        <dbReference type="Proteomes" id="UP000184444"/>
    </source>
</evidence>
<dbReference type="InterPro" id="IPR027417">
    <property type="entry name" value="P-loop_NTPase"/>
</dbReference>
<dbReference type="AlphaFoldDB" id="A0A1M7JKI2"/>
<dbReference type="RefSeq" id="WP_073068405.1">
    <property type="nucleotide sequence ID" value="NZ_FRCK01000012.1"/>
</dbReference>
<protein>
    <recommendedName>
        <fullName evidence="3">Sulfotransferase family protein</fullName>
    </recommendedName>
</protein>
<dbReference type="Proteomes" id="UP000184444">
    <property type="component" value="Unassembled WGS sequence"/>
</dbReference>
<dbReference type="EMBL" id="FRCK01000012">
    <property type="protein sequence ID" value="SHM53542.1"/>
    <property type="molecule type" value="Genomic_DNA"/>
</dbReference>
<reference evidence="2" key="1">
    <citation type="submission" date="2016-11" db="EMBL/GenBank/DDBJ databases">
        <authorList>
            <person name="Varghese N."/>
            <person name="Submissions S."/>
        </authorList>
    </citation>
    <scope>NUCLEOTIDE SEQUENCE [LARGE SCALE GENOMIC DNA]</scope>
    <source>
        <strain evidence="2">DSM 6637</strain>
    </source>
</reference>
<evidence type="ECO:0000313" key="1">
    <source>
        <dbReference type="EMBL" id="SHM53542.1"/>
    </source>
</evidence>
<name>A0A1M7JKI2_9RHOB</name>
<dbReference type="STRING" id="53463.SAMN05444389_11269"/>
<organism evidence="1 2">
    <name type="scientific">Paracoccus solventivorans</name>
    <dbReference type="NCBI Taxonomy" id="53463"/>
    <lineage>
        <taxon>Bacteria</taxon>
        <taxon>Pseudomonadati</taxon>
        <taxon>Pseudomonadota</taxon>
        <taxon>Alphaproteobacteria</taxon>
        <taxon>Rhodobacterales</taxon>
        <taxon>Paracoccaceae</taxon>
        <taxon>Paracoccus</taxon>
    </lineage>
</organism>
<sequence length="292" mass="31406">MALTIHLGAHKTATTHLQQTLQALAPAMLAAGIHYSGPQQWRGGLARLGPVLGAGVAQGRQRRRLRWRLDRIAETWPEVVISEENILGSLRREGLMGPGHLIYPDAAPRLRRLLGMLRHRPATLCLAVREPSALLASAFSMQLQGGFERELDAYLAGFDPAALSWAGLARRLLSLRGVARLVVWRYEDYAALRPRILAQFLPQALAAQAGDPEAAVVGLSQPAWQHLQTQGLQRPAAEIAQLAQEAKALFPRGPGAPPLAPFDAATVACSRAAYAADLARLAALPGVVLLSP</sequence>
<accession>A0A1M7JKI2</accession>
<dbReference type="OrthoDB" id="8481769at2"/>